<reference evidence="2 3" key="1">
    <citation type="submission" date="2018-02" db="EMBL/GenBank/DDBJ databases">
        <title>Solimicrobium silvestre gen. nov., sp. nov., isolated from alpine forest soil.</title>
        <authorList>
            <person name="Margesin R."/>
            <person name="Albuquerque L."/>
            <person name="Zhang D.-C."/>
            <person name="Froufe H.J.C."/>
            <person name="Severino R."/>
            <person name="Roxo I."/>
            <person name="Egas C."/>
            <person name="Da Costa M.S."/>
        </authorList>
    </citation>
    <scope>NUCLEOTIDE SEQUENCE [LARGE SCALE GENOMIC DNA]</scope>
    <source>
        <strain evidence="2 3">S20-91</strain>
    </source>
</reference>
<keyword evidence="1" id="KW-0472">Membrane</keyword>
<evidence type="ECO:0000313" key="2">
    <source>
        <dbReference type="EMBL" id="PRC94707.1"/>
    </source>
</evidence>
<dbReference type="EMBL" id="PUGF01000002">
    <property type="protein sequence ID" value="PRC94707.1"/>
    <property type="molecule type" value="Genomic_DNA"/>
</dbReference>
<keyword evidence="1" id="KW-0812">Transmembrane</keyword>
<organism evidence="2 3">
    <name type="scientific">Solimicrobium silvestre</name>
    <dbReference type="NCBI Taxonomy" id="2099400"/>
    <lineage>
        <taxon>Bacteria</taxon>
        <taxon>Pseudomonadati</taxon>
        <taxon>Pseudomonadota</taxon>
        <taxon>Betaproteobacteria</taxon>
        <taxon>Burkholderiales</taxon>
        <taxon>Oxalobacteraceae</taxon>
        <taxon>Solimicrobium</taxon>
    </lineage>
</organism>
<dbReference type="AlphaFoldDB" id="A0A2S9H408"/>
<accession>A0A2S9H408</accession>
<evidence type="ECO:0000256" key="1">
    <source>
        <dbReference type="SAM" id="Phobius"/>
    </source>
</evidence>
<keyword evidence="1" id="KW-1133">Transmembrane helix</keyword>
<feature type="transmembrane region" description="Helical" evidence="1">
    <location>
        <begin position="6"/>
        <end position="26"/>
    </location>
</feature>
<protein>
    <submittedName>
        <fullName evidence="2">Uncharacterized protein</fullName>
    </submittedName>
</protein>
<dbReference type="Proteomes" id="UP000237839">
    <property type="component" value="Unassembled WGS sequence"/>
</dbReference>
<comment type="caution">
    <text evidence="2">The sequence shown here is derived from an EMBL/GenBank/DDBJ whole genome shotgun (WGS) entry which is preliminary data.</text>
</comment>
<proteinExistence type="predicted"/>
<evidence type="ECO:0000313" key="3">
    <source>
        <dbReference type="Proteomes" id="UP000237839"/>
    </source>
</evidence>
<sequence length="29" mass="3360">MLNILIIVCGFIGVALSLIVKIFYFFKRK</sequence>
<name>A0A2S9H408_9BURK</name>
<keyword evidence="3" id="KW-1185">Reference proteome</keyword>
<gene>
    <name evidence="2" type="ORF">S2091_0710</name>
</gene>